<dbReference type="InParanoid" id="B9SQH9"/>
<dbReference type="EMBL" id="EQ974085">
    <property type="protein sequence ID" value="EEF34133.1"/>
    <property type="molecule type" value="Genomic_DNA"/>
</dbReference>
<accession>B9SQH9</accession>
<proteinExistence type="predicted"/>
<evidence type="ECO:0000256" key="1">
    <source>
        <dbReference type="SAM" id="SignalP"/>
    </source>
</evidence>
<keyword evidence="1" id="KW-0732">Signal</keyword>
<gene>
    <name evidence="2" type="ORF">RCOM_0590480</name>
</gene>
<keyword evidence="3" id="KW-1185">Reference proteome</keyword>
<feature type="chain" id="PRO_5002889572" evidence="1">
    <location>
        <begin position="29"/>
        <end position="107"/>
    </location>
</feature>
<evidence type="ECO:0000313" key="2">
    <source>
        <dbReference type="EMBL" id="EEF34133.1"/>
    </source>
</evidence>
<organism evidence="2 3">
    <name type="scientific">Ricinus communis</name>
    <name type="common">Castor bean</name>
    <dbReference type="NCBI Taxonomy" id="3988"/>
    <lineage>
        <taxon>Eukaryota</taxon>
        <taxon>Viridiplantae</taxon>
        <taxon>Streptophyta</taxon>
        <taxon>Embryophyta</taxon>
        <taxon>Tracheophyta</taxon>
        <taxon>Spermatophyta</taxon>
        <taxon>Magnoliopsida</taxon>
        <taxon>eudicotyledons</taxon>
        <taxon>Gunneridae</taxon>
        <taxon>Pentapetalae</taxon>
        <taxon>rosids</taxon>
        <taxon>fabids</taxon>
        <taxon>Malpighiales</taxon>
        <taxon>Euphorbiaceae</taxon>
        <taxon>Acalyphoideae</taxon>
        <taxon>Acalypheae</taxon>
        <taxon>Ricinus</taxon>
    </lineage>
</organism>
<sequence length="107" mass="11675">MVQKGKVTTTLILISMLVMFSSLEVGESWSLPWPFKSFTPALNIACYDTCYNLCMSPPYNAGSTLNSCKDQCTPACSAQEVSKKPGINARKTFEPVLVTIVEDGIIC</sequence>
<reference evidence="3" key="1">
    <citation type="journal article" date="2010" name="Nat. Biotechnol.">
        <title>Draft genome sequence of the oilseed species Ricinus communis.</title>
        <authorList>
            <person name="Chan A.P."/>
            <person name="Crabtree J."/>
            <person name="Zhao Q."/>
            <person name="Lorenzi H."/>
            <person name="Orvis J."/>
            <person name="Puiu D."/>
            <person name="Melake-Berhan A."/>
            <person name="Jones K.M."/>
            <person name="Redman J."/>
            <person name="Chen G."/>
            <person name="Cahoon E.B."/>
            <person name="Gedil M."/>
            <person name="Stanke M."/>
            <person name="Haas B.J."/>
            <person name="Wortman J.R."/>
            <person name="Fraser-Liggett C.M."/>
            <person name="Ravel J."/>
            <person name="Rabinowicz P.D."/>
        </authorList>
    </citation>
    <scope>NUCLEOTIDE SEQUENCE [LARGE SCALE GENOMIC DNA]</scope>
    <source>
        <strain evidence="3">cv. Hale</strain>
    </source>
</reference>
<evidence type="ECO:0000313" key="3">
    <source>
        <dbReference type="Proteomes" id="UP000008311"/>
    </source>
</evidence>
<feature type="signal peptide" evidence="1">
    <location>
        <begin position="1"/>
        <end position="28"/>
    </location>
</feature>
<protein>
    <submittedName>
        <fullName evidence="2">Uncharacterized protein</fullName>
    </submittedName>
</protein>
<dbReference type="Proteomes" id="UP000008311">
    <property type="component" value="Unassembled WGS sequence"/>
</dbReference>
<name>B9SQH9_RICCO</name>
<dbReference type="AlphaFoldDB" id="B9SQH9"/>